<evidence type="ECO:0000256" key="1">
    <source>
        <dbReference type="SAM" id="MobiDB-lite"/>
    </source>
</evidence>
<dbReference type="EMBL" id="JBHUDD010000012">
    <property type="protein sequence ID" value="MFD1508156.1"/>
    <property type="molecule type" value="Genomic_DNA"/>
</dbReference>
<evidence type="ECO:0000313" key="3">
    <source>
        <dbReference type="Proteomes" id="UP001597186"/>
    </source>
</evidence>
<keyword evidence="3" id="KW-1185">Reference proteome</keyword>
<protein>
    <recommendedName>
        <fullName evidence="4">Hook-length control protein FliK</fullName>
    </recommendedName>
</protein>
<dbReference type="CDD" id="cd17470">
    <property type="entry name" value="T3SS_Flik_C"/>
    <property type="match status" value="1"/>
</dbReference>
<reference evidence="3" key="1">
    <citation type="journal article" date="2019" name="Int. J. Syst. Evol. Microbiol.">
        <title>The Global Catalogue of Microorganisms (GCM) 10K type strain sequencing project: providing services to taxonomists for standard genome sequencing and annotation.</title>
        <authorList>
            <consortium name="The Broad Institute Genomics Platform"/>
            <consortium name="The Broad Institute Genome Sequencing Center for Infectious Disease"/>
            <person name="Wu L."/>
            <person name="Ma J."/>
        </authorList>
    </citation>
    <scope>NUCLEOTIDE SEQUENCE [LARGE SCALE GENOMIC DNA]</scope>
    <source>
        <strain evidence="3">CGMCC 1.12477</strain>
    </source>
</reference>
<comment type="caution">
    <text evidence="2">The sequence shown here is derived from an EMBL/GenBank/DDBJ whole genome shotgun (WGS) entry which is preliminary data.</text>
</comment>
<feature type="compositionally biased region" description="Low complexity" evidence="1">
    <location>
        <begin position="569"/>
        <end position="591"/>
    </location>
</feature>
<dbReference type="InterPro" id="IPR038610">
    <property type="entry name" value="FliK-like_C_sf"/>
</dbReference>
<sequence>MAFPSAGGARADAATVGDAIFAEIFAALGLRGPDRPGDTPAGPPLVPAAGGEQPGDGDPVTGDVALFAKMMHRAKAGLVAPEAGDSSDIPQAVDVAILGGSEAHLSVLRLIGDPDATDIPVDLDKVVAYLARLLKGDASGADAALSGAASEGVPQESGAVLELGTPLEVGVPAETDGNALAASDVELALMQVDGRLAIMVAGALGRISDEIAAYANTIGLAVSAPQQTTGRAAPLVGAEGATLAQASTGPVITATMAVIPPEGRPLTVMGQAATASVNAAALLEKPMAPVKPDVSGAMTSQKTDTSVAPLVNNLTLKPDALSATAVSGDPLIRIAGLAPGAELAGLGGDALREGGTFQPASLDAGPKQGAVLVSLSGPQAGPADQGNMQTAPVVPTADRDLMYLDIARPMREGGTFQPASLDAGPKQGAVLASLSGPQAGPADQGNMQTAPVVPTADRDLMYLDIPKPNVVSAVPLVIAANMKTGRMRSLEQAGGQLSDQRSGLVPQPLPGSEILGARPTDQARAAAARIARGDAPANAVTDLKPATAPDHRATGQAASDMAGPPVAQSGTQTPAGSSGAASAAPMAQSSGLPGMLDVRRQGWTQTLVQRAAGMVQSGGVLTLKILPQHLGQITLKMSEGRRGLDLRIVTEVASTAAMLRGVESQISSAFEGAGLLLGEFSANSGKGGGTAFGDDGDDGDPALAGEADVDETDADTISNDTAQHSLLNIIL</sequence>
<feature type="compositionally biased region" description="Low complexity" evidence="1">
    <location>
        <begin position="516"/>
        <end position="539"/>
    </location>
</feature>
<evidence type="ECO:0008006" key="4">
    <source>
        <dbReference type="Google" id="ProtNLM"/>
    </source>
</evidence>
<dbReference type="RefSeq" id="WP_379912503.1">
    <property type="nucleotide sequence ID" value="NZ_JBHUDD010000012.1"/>
</dbReference>
<evidence type="ECO:0000313" key="2">
    <source>
        <dbReference type="EMBL" id="MFD1508156.1"/>
    </source>
</evidence>
<name>A0ABW4EBZ1_9RHOB</name>
<organism evidence="2 3">
    <name type="scientific">Lacimonas salitolerans</name>
    <dbReference type="NCBI Taxonomy" id="1323750"/>
    <lineage>
        <taxon>Bacteria</taxon>
        <taxon>Pseudomonadati</taxon>
        <taxon>Pseudomonadota</taxon>
        <taxon>Alphaproteobacteria</taxon>
        <taxon>Rhodobacterales</taxon>
        <taxon>Paracoccaceae</taxon>
        <taxon>Lacimonas</taxon>
    </lineage>
</organism>
<accession>A0ABW4EBZ1</accession>
<dbReference type="Proteomes" id="UP001597186">
    <property type="component" value="Unassembled WGS sequence"/>
</dbReference>
<dbReference type="Gene3D" id="3.30.750.140">
    <property type="match status" value="1"/>
</dbReference>
<proteinExistence type="predicted"/>
<feature type="region of interest" description="Disordered" evidence="1">
    <location>
        <begin position="489"/>
        <end position="594"/>
    </location>
</feature>
<gene>
    <name evidence="2" type="ORF">ACFTOW_01860</name>
</gene>
<feature type="region of interest" description="Disordered" evidence="1">
    <location>
        <begin position="32"/>
        <end position="61"/>
    </location>
</feature>